<accession>A0A2P2PK61</accession>
<dbReference type="AlphaFoldDB" id="A0A2P2PK61"/>
<dbReference type="EMBL" id="GGEC01074649">
    <property type="protein sequence ID" value="MBX55133.1"/>
    <property type="molecule type" value="Transcribed_RNA"/>
</dbReference>
<sequence length="99" mass="11192">MLGIVAKRTLASLFGFEPMRPSHSSVTTKVTRISGFLEDRTVQRLIMGFTWPLPGKGSATTWQIRVGRTWKSSIPGTLSSVVWRRYEGIGIRLKFQHVM</sequence>
<organism evidence="1">
    <name type="scientific">Rhizophora mucronata</name>
    <name type="common">Asiatic mangrove</name>
    <dbReference type="NCBI Taxonomy" id="61149"/>
    <lineage>
        <taxon>Eukaryota</taxon>
        <taxon>Viridiplantae</taxon>
        <taxon>Streptophyta</taxon>
        <taxon>Embryophyta</taxon>
        <taxon>Tracheophyta</taxon>
        <taxon>Spermatophyta</taxon>
        <taxon>Magnoliopsida</taxon>
        <taxon>eudicotyledons</taxon>
        <taxon>Gunneridae</taxon>
        <taxon>Pentapetalae</taxon>
        <taxon>rosids</taxon>
        <taxon>fabids</taxon>
        <taxon>Malpighiales</taxon>
        <taxon>Rhizophoraceae</taxon>
        <taxon>Rhizophora</taxon>
    </lineage>
</organism>
<name>A0A2P2PK61_RHIMU</name>
<proteinExistence type="predicted"/>
<evidence type="ECO:0000313" key="1">
    <source>
        <dbReference type="EMBL" id="MBX55133.1"/>
    </source>
</evidence>
<reference evidence="1" key="1">
    <citation type="submission" date="2018-02" db="EMBL/GenBank/DDBJ databases">
        <title>Rhizophora mucronata_Transcriptome.</title>
        <authorList>
            <person name="Meera S.P."/>
            <person name="Sreeshan A."/>
            <person name="Augustine A."/>
        </authorList>
    </citation>
    <scope>NUCLEOTIDE SEQUENCE</scope>
    <source>
        <tissue evidence="1">Leaf</tissue>
    </source>
</reference>
<protein>
    <submittedName>
        <fullName evidence="1">Uncharacterized protein</fullName>
    </submittedName>
</protein>